<feature type="transmembrane region" description="Helical" evidence="1">
    <location>
        <begin position="173"/>
        <end position="201"/>
    </location>
</feature>
<comment type="caution">
    <text evidence="2">The sequence shown here is derived from an EMBL/GenBank/DDBJ whole genome shotgun (WGS) entry which is preliminary data.</text>
</comment>
<evidence type="ECO:0000313" key="2">
    <source>
        <dbReference type="EMBL" id="MCX2974701.1"/>
    </source>
</evidence>
<protein>
    <recommendedName>
        <fullName evidence="4">Glycosyltransferase RgtA/B/C/D-like domain-containing protein</fullName>
    </recommendedName>
</protein>
<gene>
    <name evidence="2" type="ORF">EYC87_13995</name>
</gene>
<evidence type="ECO:0000313" key="3">
    <source>
        <dbReference type="Proteomes" id="UP001143307"/>
    </source>
</evidence>
<dbReference type="RefSeq" id="WP_279253432.1">
    <property type="nucleotide sequence ID" value="NZ_SHNP01000005.1"/>
</dbReference>
<name>A0ABT3SYN7_9GAMM</name>
<feature type="transmembrane region" description="Helical" evidence="1">
    <location>
        <begin position="240"/>
        <end position="259"/>
    </location>
</feature>
<dbReference type="Proteomes" id="UP001143307">
    <property type="component" value="Unassembled WGS sequence"/>
</dbReference>
<sequence>MPTSATRGTQGRWLLPLLITAAVAYYFFFLYQHALNVPLGDDLYDVLQVLSGVINAPDASSGFDILYAQHNDHRTFASRLVYGATYLLTGEINFRTLTFIASLALPLLLTLLYLATPKSLPRLFILLPATLLLLQLRAYGITLWSMAAFAYFYVFLYGFASLHFLHEINPRRFALACVFAIMATFTLASGQVVWVVGLVSLLHQVLLRRSASWLYVLGWIVVAGGVLVAWRVGLETPNTLWAMLQQLFLTPGHHVLYTLTLLGNAASEQSVGPPALVGALMLVAVLICSIHSRRSQDPRLELYCWFIVLSVTAMVLGRAPFSGVDYALSSRYSFPSVLMLATIWVTLAARLKLASWQPLLVALLLATLYCINSYKVYAVALQPYVEKRVQNFNQGKYWAWTRPMKETNGIVLEAVSLGIYHPPQRPLPKPVIFVSESKSGAGKTMEQK</sequence>
<feature type="transmembrane region" description="Helical" evidence="1">
    <location>
        <begin position="96"/>
        <end position="116"/>
    </location>
</feature>
<feature type="transmembrane region" description="Helical" evidence="1">
    <location>
        <begin position="358"/>
        <end position="377"/>
    </location>
</feature>
<keyword evidence="1" id="KW-0472">Membrane</keyword>
<evidence type="ECO:0008006" key="4">
    <source>
        <dbReference type="Google" id="ProtNLM"/>
    </source>
</evidence>
<proteinExistence type="predicted"/>
<feature type="transmembrane region" description="Helical" evidence="1">
    <location>
        <begin position="213"/>
        <end position="233"/>
    </location>
</feature>
<feature type="transmembrane region" description="Helical" evidence="1">
    <location>
        <begin position="302"/>
        <end position="321"/>
    </location>
</feature>
<feature type="transmembrane region" description="Helical" evidence="1">
    <location>
        <begin position="123"/>
        <end position="142"/>
    </location>
</feature>
<keyword evidence="1" id="KW-1133">Transmembrane helix</keyword>
<evidence type="ECO:0000256" key="1">
    <source>
        <dbReference type="SAM" id="Phobius"/>
    </source>
</evidence>
<keyword evidence="1" id="KW-0812">Transmembrane</keyword>
<feature type="transmembrane region" description="Helical" evidence="1">
    <location>
        <begin position="148"/>
        <end position="166"/>
    </location>
</feature>
<dbReference type="EMBL" id="SHNP01000005">
    <property type="protein sequence ID" value="MCX2974701.1"/>
    <property type="molecule type" value="Genomic_DNA"/>
</dbReference>
<organism evidence="2 3">
    <name type="scientific">Candidatus Seongchinamella marina</name>
    <dbReference type="NCBI Taxonomy" id="2518990"/>
    <lineage>
        <taxon>Bacteria</taxon>
        <taxon>Pseudomonadati</taxon>
        <taxon>Pseudomonadota</taxon>
        <taxon>Gammaproteobacteria</taxon>
        <taxon>Cellvibrionales</taxon>
        <taxon>Halieaceae</taxon>
        <taxon>Seongchinamella</taxon>
    </lineage>
</organism>
<accession>A0ABT3SYN7</accession>
<feature type="transmembrane region" description="Helical" evidence="1">
    <location>
        <begin position="271"/>
        <end position="290"/>
    </location>
</feature>
<feature type="transmembrane region" description="Helical" evidence="1">
    <location>
        <begin position="12"/>
        <end position="31"/>
    </location>
</feature>
<reference evidence="2" key="1">
    <citation type="submission" date="2019-02" db="EMBL/GenBank/DDBJ databases">
        <authorList>
            <person name="Li S.-H."/>
        </authorList>
    </citation>
    <scope>NUCLEOTIDE SEQUENCE</scope>
    <source>
        <strain evidence="2">IMCC8485</strain>
    </source>
</reference>
<keyword evidence="3" id="KW-1185">Reference proteome</keyword>